<dbReference type="GO" id="GO:0016192">
    <property type="term" value="P:vesicle-mediated transport"/>
    <property type="evidence" value="ECO:0007669"/>
    <property type="project" value="UniProtKB-ARBA"/>
</dbReference>
<dbReference type="PANTHER" id="PTHR22775">
    <property type="entry name" value="SORTING NEXIN"/>
    <property type="match status" value="1"/>
</dbReference>
<dbReference type="GO" id="GO:0035091">
    <property type="term" value="F:phosphatidylinositol binding"/>
    <property type="evidence" value="ECO:0007669"/>
    <property type="project" value="InterPro"/>
</dbReference>
<comment type="function">
    <text evidence="4">Essential for proper morphogenesis of the vacuole. May exist as structural reinforcement on the surface of the vacuolar membrane and be required for maintenance against rupture by osmotic pressure.</text>
</comment>
<dbReference type="InterPro" id="IPR001683">
    <property type="entry name" value="PX_dom"/>
</dbReference>
<dbReference type="InterPro" id="IPR036871">
    <property type="entry name" value="PX_dom_sf"/>
</dbReference>
<keyword evidence="8" id="KW-1185">Reference proteome</keyword>
<dbReference type="PROSITE" id="PS50192">
    <property type="entry name" value="T_SNARE"/>
    <property type="match status" value="1"/>
</dbReference>
<dbReference type="GO" id="GO:0007034">
    <property type="term" value="P:vacuolar transport"/>
    <property type="evidence" value="ECO:0007669"/>
    <property type="project" value="UniProtKB-ARBA"/>
</dbReference>
<feature type="domain" description="PX" evidence="6">
    <location>
        <begin position="2"/>
        <end position="119"/>
    </location>
</feature>
<keyword evidence="2" id="KW-0926">Vacuole</keyword>
<dbReference type="SMART" id="SM00397">
    <property type="entry name" value="t_SNARE"/>
    <property type="match status" value="1"/>
</dbReference>
<dbReference type="GO" id="GO:0000329">
    <property type="term" value="C:fungal-type vacuole membrane"/>
    <property type="evidence" value="ECO:0007669"/>
    <property type="project" value="UniProtKB-ARBA"/>
</dbReference>
<evidence type="ECO:0000259" key="6">
    <source>
        <dbReference type="PROSITE" id="PS50195"/>
    </source>
</evidence>
<dbReference type="EMBL" id="JAUEPR010000014">
    <property type="protein sequence ID" value="KAK0478448.1"/>
    <property type="molecule type" value="Genomic_DNA"/>
</dbReference>
<protein>
    <submittedName>
        <fullName evidence="7">Syntaxin</fullName>
    </submittedName>
</protein>
<dbReference type="Pfam" id="PF00787">
    <property type="entry name" value="PX"/>
    <property type="match status" value="1"/>
</dbReference>
<feature type="domain" description="T-SNARE coiled-coil homology" evidence="5">
    <location>
        <begin position="280"/>
        <end position="342"/>
    </location>
</feature>
<evidence type="ECO:0000256" key="2">
    <source>
        <dbReference type="ARBA" id="ARBA00022554"/>
    </source>
</evidence>
<name>A0AA39P7S1_9AGAR</name>
<dbReference type="Gene3D" id="1.20.5.110">
    <property type="match status" value="1"/>
</dbReference>
<dbReference type="InterPro" id="IPR000727">
    <property type="entry name" value="T_SNARE_dom"/>
</dbReference>
<accession>A0AA39P7S1</accession>
<dbReference type="PROSITE" id="PS50195">
    <property type="entry name" value="PX"/>
    <property type="match status" value="1"/>
</dbReference>
<sequence>MTAIQQVSIVDLQERSEPKPHTVYRIEIKAHIQSWSMWRRYSEFDDLHTDLVQATGTPPPAPLPPKHKFSLFRSRTDSQLLTERRAALEIYLRAIISARDDQWREAYPFKQFLGIPIGKAAAAKNYEYQEIQTRLRDVRADINRREAFSTQGDVNASHKSNVSAKQKLAGVLARIGTLGKGLQELAGRGHERTDMVARLQDDCEKLGKMVTVARMTSSRSGGGGVPTTMSLSPSTDREALLGPAGNTFTRVTRVFGVPSAPQETEETRPLDNHGLLGFQQTQIEQQDQQLSILTTILQRQRHLGEAIGTEIASQNDMLDGLSNDVDRVSSKLVSANRQLGRLG</sequence>
<evidence type="ECO:0000313" key="7">
    <source>
        <dbReference type="EMBL" id="KAK0478448.1"/>
    </source>
</evidence>
<evidence type="ECO:0000256" key="3">
    <source>
        <dbReference type="ARBA" id="ARBA00023054"/>
    </source>
</evidence>
<proteinExistence type="predicted"/>
<evidence type="ECO:0000313" key="8">
    <source>
        <dbReference type="Proteomes" id="UP001175227"/>
    </source>
</evidence>
<evidence type="ECO:0000256" key="4">
    <source>
        <dbReference type="ARBA" id="ARBA00054927"/>
    </source>
</evidence>
<dbReference type="Proteomes" id="UP001175227">
    <property type="component" value="Unassembled WGS sequence"/>
</dbReference>
<dbReference type="PANTHER" id="PTHR22775:SF3">
    <property type="entry name" value="SORTING NEXIN-13"/>
    <property type="match status" value="1"/>
</dbReference>
<dbReference type="Gene3D" id="3.30.1520.10">
    <property type="entry name" value="Phox-like domain"/>
    <property type="match status" value="1"/>
</dbReference>
<evidence type="ECO:0000256" key="1">
    <source>
        <dbReference type="ARBA" id="ARBA00004116"/>
    </source>
</evidence>
<comment type="caution">
    <text evidence="7">The sequence shown here is derived from an EMBL/GenBank/DDBJ whole genome shotgun (WGS) entry which is preliminary data.</text>
</comment>
<gene>
    <name evidence="7" type="ORF">IW261DRAFT_1551745</name>
</gene>
<keyword evidence="3" id="KW-0175">Coiled coil</keyword>
<evidence type="ECO:0000259" key="5">
    <source>
        <dbReference type="PROSITE" id="PS50192"/>
    </source>
</evidence>
<dbReference type="SMART" id="SM00312">
    <property type="entry name" value="PX"/>
    <property type="match status" value="1"/>
</dbReference>
<dbReference type="AlphaFoldDB" id="A0AA39P7S1"/>
<dbReference type="FunFam" id="1.20.5.110:FF:000058">
    <property type="entry name" value="VAM7p Vacuolar SNARE protein"/>
    <property type="match status" value="1"/>
</dbReference>
<comment type="subcellular location">
    <subcellularLocation>
        <location evidence="1">Vacuole</location>
    </subcellularLocation>
</comment>
<dbReference type="GO" id="GO:0097576">
    <property type="term" value="P:vacuole fusion"/>
    <property type="evidence" value="ECO:0007669"/>
    <property type="project" value="UniProtKB-ARBA"/>
</dbReference>
<dbReference type="SUPFAM" id="SSF64268">
    <property type="entry name" value="PX domain"/>
    <property type="match status" value="1"/>
</dbReference>
<organism evidence="7 8">
    <name type="scientific">Armillaria novae-zelandiae</name>
    <dbReference type="NCBI Taxonomy" id="153914"/>
    <lineage>
        <taxon>Eukaryota</taxon>
        <taxon>Fungi</taxon>
        <taxon>Dikarya</taxon>
        <taxon>Basidiomycota</taxon>
        <taxon>Agaricomycotina</taxon>
        <taxon>Agaricomycetes</taxon>
        <taxon>Agaricomycetidae</taxon>
        <taxon>Agaricales</taxon>
        <taxon>Marasmiineae</taxon>
        <taxon>Physalacriaceae</taxon>
        <taxon>Armillaria</taxon>
    </lineage>
</organism>
<dbReference type="SUPFAM" id="SSF58038">
    <property type="entry name" value="SNARE fusion complex"/>
    <property type="match status" value="1"/>
</dbReference>
<dbReference type="CDD" id="cd15858">
    <property type="entry name" value="SNARE_VAM7"/>
    <property type="match status" value="1"/>
</dbReference>
<reference evidence="7" key="1">
    <citation type="submission" date="2023-06" db="EMBL/GenBank/DDBJ databases">
        <authorList>
            <consortium name="Lawrence Berkeley National Laboratory"/>
            <person name="Ahrendt S."/>
            <person name="Sahu N."/>
            <person name="Indic B."/>
            <person name="Wong-Bajracharya J."/>
            <person name="Merenyi Z."/>
            <person name="Ke H.-M."/>
            <person name="Monk M."/>
            <person name="Kocsube S."/>
            <person name="Drula E."/>
            <person name="Lipzen A."/>
            <person name="Balint B."/>
            <person name="Henrissat B."/>
            <person name="Andreopoulos B."/>
            <person name="Martin F.M."/>
            <person name="Harder C.B."/>
            <person name="Rigling D."/>
            <person name="Ford K.L."/>
            <person name="Foster G.D."/>
            <person name="Pangilinan J."/>
            <person name="Papanicolaou A."/>
            <person name="Barry K."/>
            <person name="LaButti K."/>
            <person name="Viragh M."/>
            <person name="Koriabine M."/>
            <person name="Yan M."/>
            <person name="Riley R."/>
            <person name="Champramary S."/>
            <person name="Plett K.L."/>
            <person name="Tsai I.J."/>
            <person name="Slot J."/>
            <person name="Sipos G."/>
            <person name="Plett J."/>
            <person name="Nagy L.G."/>
            <person name="Grigoriev I.V."/>
        </authorList>
    </citation>
    <scope>NUCLEOTIDE SEQUENCE</scope>
    <source>
        <strain evidence="7">ICMP 16352</strain>
    </source>
</reference>